<keyword evidence="4 10" id="KW-0762">Sugar transport</keyword>
<dbReference type="InterPro" id="IPR003593">
    <property type="entry name" value="AAA+_ATPase"/>
</dbReference>
<dbReference type="SMART" id="SM00382">
    <property type="entry name" value="AAA"/>
    <property type="match status" value="2"/>
</dbReference>
<keyword evidence="6 10" id="KW-0547">Nucleotide-binding</keyword>
<keyword evidence="5" id="KW-0677">Repeat</keyword>
<evidence type="ECO:0000313" key="12">
    <source>
        <dbReference type="EMBL" id="RLL13795.1"/>
    </source>
</evidence>
<dbReference type="Pfam" id="PF00005">
    <property type="entry name" value="ABC_tran"/>
    <property type="match status" value="2"/>
</dbReference>
<evidence type="ECO:0000256" key="10">
    <source>
        <dbReference type="RuleBase" id="RU367029"/>
    </source>
</evidence>
<dbReference type="PROSITE" id="PS00211">
    <property type="entry name" value="ABC_TRANSPORTER_1"/>
    <property type="match status" value="1"/>
</dbReference>
<dbReference type="InterPro" id="IPR017871">
    <property type="entry name" value="ABC_transporter-like_CS"/>
</dbReference>
<organism evidence="12 13">
    <name type="scientific">Anaerotruncus massiliensis</name>
    <name type="common">ex Liu et al. 2021</name>
    <dbReference type="NCBI Taxonomy" id="2321404"/>
    <lineage>
        <taxon>Bacteria</taxon>
        <taxon>Bacillati</taxon>
        <taxon>Bacillota</taxon>
        <taxon>Clostridia</taxon>
        <taxon>Eubacteriales</taxon>
        <taxon>Oscillospiraceae</taxon>
        <taxon>Anaerotruncus</taxon>
    </lineage>
</organism>
<evidence type="ECO:0000256" key="9">
    <source>
        <dbReference type="ARBA" id="ARBA00023136"/>
    </source>
</evidence>
<dbReference type="RefSeq" id="WP_121586024.1">
    <property type="nucleotide sequence ID" value="NZ_RCHT01000002.1"/>
</dbReference>
<dbReference type="GO" id="GO:0005886">
    <property type="term" value="C:plasma membrane"/>
    <property type="evidence" value="ECO:0007669"/>
    <property type="project" value="UniProtKB-SubCell"/>
</dbReference>
<dbReference type="InterPro" id="IPR003439">
    <property type="entry name" value="ABC_transporter-like_ATP-bd"/>
</dbReference>
<reference evidence="12 13" key="1">
    <citation type="submission" date="2018-10" db="EMBL/GenBank/DDBJ databases">
        <title>Anaerotruncus faecis sp. nov., isolated from human feces.</title>
        <authorList>
            <person name="Wang Y.-J."/>
        </authorList>
    </citation>
    <scope>NUCLEOTIDE SEQUENCE [LARGE SCALE GENOMIC DNA]</scope>
    <source>
        <strain evidence="12 13">22A2-44</strain>
    </source>
</reference>
<comment type="function">
    <text evidence="10">Part of an ABC transporter complex involved in carbohydrate import. Could be involved in ribose, galactose and/or methyl galactoside import. Responsible for energy coupling to the transport system.</text>
</comment>
<evidence type="ECO:0000256" key="7">
    <source>
        <dbReference type="ARBA" id="ARBA00022840"/>
    </source>
</evidence>
<dbReference type="EC" id="7.5.2.11" evidence="10"/>
<dbReference type="CDD" id="cd03216">
    <property type="entry name" value="ABC_Carb_Monos_I"/>
    <property type="match status" value="1"/>
</dbReference>
<evidence type="ECO:0000256" key="6">
    <source>
        <dbReference type="ARBA" id="ARBA00022741"/>
    </source>
</evidence>
<dbReference type="PROSITE" id="PS50893">
    <property type="entry name" value="ABC_TRANSPORTER_2"/>
    <property type="match status" value="2"/>
</dbReference>
<evidence type="ECO:0000256" key="4">
    <source>
        <dbReference type="ARBA" id="ARBA00022597"/>
    </source>
</evidence>
<comment type="similarity">
    <text evidence="10">Belongs to the ABC transporter superfamily.</text>
</comment>
<accession>A0A498CQ54</accession>
<feature type="domain" description="ABC transporter" evidence="11">
    <location>
        <begin position="6"/>
        <end position="241"/>
    </location>
</feature>
<evidence type="ECO:0000256" key="2">
    <source>
        <dbReference type="ARBA" id="ARBA00022448"/>
    </source>
</evidence>
<evidence type="ECO:0000256" key="1">
    <source>
        <dbReference type="ARBA" id="ARBA00004202"/>
    </source>
</evidence>
<evidence type="ECO:0000256" key="5">
    <source>
        <dbReference type="ARBA" id="ARBA00022737"/>
    </source>
</evidence>
<evidence type="ECO:0000256" key="8">
    <source>
        <dbReference type="ARBA" id="ARBA00022967"/>
    </source>
</evidence>
<feature type="domain" description="ABC transporter" evidence="11">
    <location>
        <begin position="254"/>
        <end position="499"/>
    </location>
</feature>
<evidence type="ECO:0000256" key="3">
    <source>
        <dbReference type="ARBA" id="ARBA00022475"/>
    </source>
</evidence>
<dbReference type="InterPro" id="IPR027417">
    <property type="entry name" value="P-loop_NTPase"/>
</dbReference>
<name>A0A498CQ54_9FIRM</name>
<keyword evidence="9 10" id="KW-0472">Membrane</keyword>
<dbReference type="Gene3D" id="3.40.50.300">
    <property type="entry name" value="P-loop containing nucleotide triphosphate hydrolases"/>
    <property type="match status" value="2"/>
</dbReference>
<comment type="catalytic activity">
    <reaction evidence="10">
        <text>D-galactose(out) + ATP + H2O = D-galactose(in) + ADP + phosphate + H(+)</text>
        <dbReference type="Rhea" id="RHEA:60156"/>
        <dbReference type="ChEBI" id="CHEBI:4139"/>
        <dbReference type="ChEBI" id="CHEBI:15377"/>
        <dbReference type="ChEBI" id="CHEBI:15378"/>
        <dbReference type="ChEBI" id="CHEBI:30616"/>
        <dbReference type="ChEBI" id="CHEBI:43474"/>
        <dbReference type="ChEBI" id="CHEBI:456216"/>
        <dbReference type="EC" id="7.5.2.11"/>
    </reaction>
</comment>
<proteinExistence type="inferred from homology"/>
<dbReference type="FunFam" id="3.40.50.300:FF:000127">
    <property type="entry name" value="Ribose import ATP-binding protein RbsA"/>
    <property type="match status" value="1"/>
</dbReference>
<sequence>MGEYVLEMNKITKVFPGVTALDGVTLKVRPGTVHALMGENGAGKSTLMKCLFGIYHEDGGEIILDGKKEVINTSKQALDLGVSMIHQELHPIRFRPVMENIWLGRFPMRGIAVDRKKMIQMTKDLFKKVDLDIDPEIRAGELSASTLQLVEIARAVSYNSKIIIMDEPTSSLTDNETEHLFKIINQLRDEGRSIIYISHKMEEILRIADEVTIMRDGQYVGTWPAAELTTDLIISRMVGRDMTNRFPPKDYEPFPRETVLRVKDLCSPLPKSFQDVSFHLHRGEILGIGGLVGAQRTELVEAIFGLREIASGIIEKNGKAFHVKNVRDAKAAKIALLTEERRATGVFGSLSVLDNTVIASQQKYAKHGVLQEKKRYQAASEADKQLNVKTPTLETAMQNLSGGNQQKVLIARWLLTDPDILILDEPTRGIDVGAKYEIYTIMLDLVKAGKSIIMISSEMPELLGMADRVMVMCEGRVTGFLEKDQFDQVEVMRLATQFMK</sequence>
<dbReference type="GO" id="GO:0005524">
    <property type="term" value="F:ATP binding"/>
    <property type="evidence" value="ECO:0007669"/>
    <property type="project" value="UniProtKB-UniRule"/>
</dbReference>
<dbReference type="GO" id="GO:0043211">
    <property type="term" value="F:ABC-type carbohydrate transporter activity"/>
    <property type="evidence" value="ECO:0007669"/>
    <property type="project" value="UniProtKB-UniRule"/>
</dbReference>
<dbReference type="SUPFAM" id="SSF52540">
    <property type="entry name" value="P-loop containing nucleoside triphosphate hydrolases"/>
    <property type="match status" value="2"/>
</dbReference>
<keyword evidence="2 10" id="KW-0813">Transport</keyword>
<keyword evidence="13" id="KW-1185">Reference proteome</keyword>
<comment type="caution">
    <text evidence="12">The sequence shown here is derived from an EMBL/GenBank/DDBJ whole genome shotgun (WGS) entry which is preliminary data.</text>
</comment>
<dbReference type="CDD" id="cd03215">
    <property type="entry name" value="ABC_Carb_Monos_II"/>
    <property type="match status" value="1"/>
</dbReference>
<dbReference type="PANTHER" id="PTHR43790">
    <property type="entry name" value="CARBOHYDRATE TRANSPORT ATP-BINDING PROTEIN MG119-RELATED"/>
    <property type="match status" value="1"/>
</dbReference>
<dbReference type="AlphaFoldDB" id="A0A498CQ54"/>
<dbReference type="Proteomes" id="UP000276301">
    <property type="component" value="Unassembled WGS sequence"/>
</dbReference>
<dbReference type="InterPro" id="IPR050107">
    <property type="entry name" value="ABC_carbohydrate_import_ATPase"/>
</dbReference>
<dbReference type="GO" id="GO:0016887">
    <property type="term" value="F:ATP hydrolysis activity"/>
    <property type="evidence" value="ECO:0007669"/>
    <property type="project" value="InterPro"/>
</dbReference>
<keyword evidence="7 10" id="KW-0067">ATP-binding</keyword>
<evidence type="ECO:0000313" key="13">
    <source>
        <dbReference type="Proteomes" id="UP000276301"/>
    </source>
</evidence>
<dbReference type="EMBL" id="RCHT01000002">
    <property type="protein sequence ID" value="RLL13795.1"/>
    <property type="molecule type" value="Genomic_DNA"/>
</dbReference>
<keyword evidence="3 10" id="KW-1003">Cell membrane</keyword>
<comment type="subcellular location">
    <subcellularLocation>
        <location evidence="1 10">Cell membrane</location>
        <topology evidence="1 10">Peripheral membrane protein</topology>
    </subcellularLocation>
</comment>
<dbReference type="PANTHER" id="PTHR43790:SF7">
    <property type="entry name" value="GALACTOSE_METHYL GALACTOSIDE IMPORT ATP-BINDING PROTEIN MGLA"/>
    <property type="match status" value="1"/>
</dbReference>
<keyword evidence="8 10" id="KW-1278">Translocase</keyword>
<protein>
    <recommendedName>
        <fullName evidence="10">Ribose/galactose/methyl galactoside import ATP-binding protein</fullName>
        <ecNumber evidence="10">7.5.2.11</ecNumber>
    </recommendedName>
</protein>
<evidence type="ECO:0000259" key="11">
    <source>
        <dbReference type="PROSITE" id="PS50893"/>
    </source>
</evidence>
<gene>
    <name evidence="12" type="ORF">D4A47_02590</name>
</gene>